<gene>
    <name evidence="1" type="ORF">DPEC_G00182200</name>
</gene>
<sequence>MCSNYSEDIQHIQDILYTTADFTNLILGFPTNVYVLWLIGNRGKLALDFFALNLTVADILTCMSSLMFILHDHIYCPQEEGGPFWDTAIFFHGFVLAGRPLFQCCICLERYMAIVQPVTFLFCKPLRLKVPRKEFCNLSTFGSTTTSIVEMCSNCSEDIQHIQDKLYTAADSTNLILGFPTNVYVLWLIGNRGKLALDFFALNLTVADIFSCLSSLMFILHNRIYGSQVESGPLRDTAIFFNGFILAGRPLFQCCICLERYMAIVHPVTFLFCKPLRYRVGCCAVVWLMLLGFCFAYWVETTNAVNDFTLGLIVVTFSVMLFCCLAVLRALKRPRPGEGDSDGMNSKMLRAFRIILLIMVTMVVMFLPLTVLLTMFNFLKLENFSFGQSICFSVTIVTGFMEPLLYIHRVGKLPCISGPAFSISTSKCCIVNVHVEYSVDIQNQHPSENHVAQNCKIGGL</sequence>
<comment type="caution">
    <text evidence="1">The sequence shown here is derived from an EMBL/GenBank/DDBJ whole genome shotgun (WGS) entry which is preliminary data.</text>
</comment>
<dbReference type="EMBL" id="CM055742">
    <property type="protein sequence ID" value="KAJ8000614.1"/>
    <property type="molecule type" value="Genomic_DNA"/>
</dbReference>
<organism evidence="1 2">
    <name type="scientific">Dallia pectoralis</name>
    <name type="common">Alaska blackfish</name>
    <dbReference type="NCBI Taxonomy" id="75939"/>
    <lineage>
        <taxon>Eukaryota</taxon>
        <taxon>Metazoa</taxon>
        <taxon>Chordata</taxon>
        <taxon>Craniata</taxon>
        <taxon>Vertebrata</taxon>
        <taxon>Euteleostomi</taxon>
        <taxon>Actinopterygii</taxon>
        <taxon>Neopterygii</taxon>
        <taxon>Teleostei</taxon>
        <taxon>Protacanthopterygii</taxon>
        <taxon>Esociformes</taxon>
        <taxon>Umbridae</taxon>
        <taxon>Dallia</taxon>
    </lineage>
</organism>
<name>A0ACC2GAA1_DALPE</name>
<proteinExistence type="predicted"/>
<protein>
    <submittedName>
        <fullName evidence="1">Uncharacterized protein</fullName>
    </submittedName>
</protein>
<evidence type="ECO:0000313" key="2">
    <source>
        <dbReference type="Proteomes" id="UP001157502"/>
    </source>
</evidence>
<accession>A0ACC2GAA1</accession>
<keyword evidence="2" id="KW-1185">Reference proteome</keyword>
<dbReference type="Proteomes" id="UP001157502">
    <property type="component" value="Chromosome 15"/>
</dbReference>
<evidence type="ECO:0000313" key="1">
    <source>
        <dbReference type="EMBL" id="KAJ8000614.1"/>
    </source>
</evidence>
<reference evidence="1" key="1">
    <citation type="submission" date="2021-05" db="EMBL/GenBank/DDBJ databases">
        <authorList>
            <person name="Pan Q."/>
            <person name="Jouanno E."/>
            <person name="Zahm M."/>
            <person name="Klopp C."/>
            <person name="Cabau C."/>
            <person name="Louis A."/>
            <person name="Berthelot C."/>
            <person name="Parey E."/>
            <person name="Roest Crollius H."/>
            <person name="Montfort J."/>
            <person name="Robinson-Rechavi M."/>
            <person name="Bouchez O."/>
            <person name="Lampietro C."/>
            <person name="Lopez Roques C."/>
            <person name="Donnadieu C."/>
            <person name="Postlethwait J."/>
            <person name="Bobe J."/>
            <person name="Dillon D."/>
            <person name="Chandos A."/>
            <person name="von Hippel F."/>
            <person name="Guiguen Y."/>
        </authorList>
    </citation>
    <scope>NUCLEOTIDE SEQUENCE</scope>
    <source>
        <strain evidence="1">YG-Jan2019</strain>
    </source>
</reference>